<dbReference type="EMBL" id="ML213679">
    <property type="protein sequence ID" value="TFK32298.1"/>
    <property type="molecule type" value="Genomic_DNA"/>
</dbReference>
<keyword evidence="6" id="KW-1185">Reference proteome</keyword>
<name>A0A5C3LHL0_9AGAR</name>
<evidence type="ECO:0000256" key="2">
    <source>
        <dbReference type="ARBA" id="ARBA00022827"/>
    </source>
</evidence>
<dbReference type="Pfam" id="PF01494">
    <property type="entry name" value="FAD_binding_3"/>
    <property type="match status" value="2"/>
</dbReference>
<dbReference type="GO" id="GO:0071949">
    <property type="term" value="F:FAD binding"/>
    <property type="evidence" value="ECO:0007669"/>
    <property type="project" value="InterPro"/>
</dbReference>
<evidence type="ECO:0000256" key="1">
    <source>
        <dbReference type="ARBA" id="ARBA00022630"/>
    </source>
</evidence>
<feature type="domain" description="FAD-binding" evidence="4">
    <location>
        <begin position="7"/>
        <end position="171"/>
    </location>
</feature>
<dbReference type="GO" id="GO:0004497">
    <property type="term" value="F:monooxygenase activity"/>
    <property type="evidence" value="ECO:0007669"/>
    <property type="project" value="UniProtKB-KW"/>
</dbReference>
<evidence type="ECO:0000256" key="3">
    <source>
        <dbReference type="ARBA" id="ARBA00023002"/>
    </source>
</evidence>
<dbReference type="InterPro" id="IPR002938">
    <property type="entry name" value="FAD-bd"/>
</dbReference>
<gene>
    <name evidence="5" type="ORF">BDQ12DRAFT_728790</name>
</gene>
<dbReference type="SUPFAM" id="SSF54373">
    <property type="entry name" value="FAD-linked reductases, C-terminal domain"/>
    <property type="match status" value="1"/>
</dbReference>
<protein>
    <submittedName>
        <fullName evidence="5">Salicylate 1-monooxygenase</fullName>
    </submittedName>
</protein>
<reference evidence="5 6" key="1">
    <citation type="journal article" date="2019" name="Nat. Ecol. Evol.">
        <title>Megaphylogeny resolves global patterns of mushroom evolution.</title>
        <authorList>
            <person name="Varga T."/>
            <person name="Krizsan K."/>
            <person name="Foldi C."/>
            <person name="Dima B."/>
            <person name="Sanchez-Garcia M."/>
            <person name="Sanchez-Ramirez S."/>
            <person name="Szollosi G.J."/>
            <person name="Szarkandi J.G."/>
            <person name="Papp V."/>
            <person name="Albert L."/>
            <person name="Andreopoulos W."/>
            <person name="Angelini C."/>
            <person name="Antonin V."/>
            <person name="Barry K.W."/>
            <person name="Bougher N.L."/>
            <person name="Buchanan P."/>
            <person name="Buyck B."/>
            <person name="Bense V."/>
            <person name="Catcheside P."/>
            <person name="Chovatia M."/>
            <person name="Cooper J."/>
            <person name="Damon W."/>
            <person name="Desjardin D."/>
            <person name="Finy P."/>
            <person name="Geml J."/>
            <person name="Haridas S."/>
            <person name="Hughes K."/>
            <person name="Justo A."/>
            <person name="Karasinski D."/>
            <person name="Kautmanova I."/>
            <person name="Kiss B."/>
            <person name="Kocsube S."/>
            <person name="Kotiranta H."/>
            <person name="LaButti K.M."/>
            <person name="Lechner B.E."/>
            <person name="Liimatainen K."/>
            <person name="Lipzen A."/>
            <person name="Lukacs Z."/>
            <person name="Mihaltcheva S."/>
            <person name="Morgado L.N."/>
            <person name="Niskanen T."/>
            <person name="Noordeloos M.E."/>
            <person name="Ohm R.A."/>
            <person name="Ortiz-Santana B."/>
            <person name="Ovrebo C."/>
            <person name="Racz N."/>
            <person name="Riley R."/>
            <person name="Savchenko A."/>
            <person name="Shiryaev A."/>
            <person name="Soop K."/>
            <person name="Spirin V."/>
            <person name="Szebenyi C."/>
            <person name="Tomsovsky M."/>
            <person name="Tulloss R.E."/>
            <person name="Uehling J."/>
            <person name="Grigoriev I.V."/>
            <person name="Vagvolgyi C."/>
            <person name="Papp T."/>
            <person name="Martin F.M."/>
            <person name="Miettinen O."/>
            <person name="Hibbett D.S."/>
            <person name="Nagy L.G."/>
        </authorList>
    </citation>
    <scope>NUCLEOTIDE SEQUENCE [LARGE SCALE GENOMIC DNA]</scope>
    <source>
        <strain evidence="5 6">CBS 166.37</strain>
    </source>
</reference>
<accession>A0A5C3LHL0</accession>
<proteinExistence type="predicted"/>
<dbReference type="STRING" id="68775.A0A5C3LHL0"/>
<dbReference type="PANTHER" id="PTHR46720:SF3">
    <property type="entry name" value="FAD-BINDING DOMAIN-CONTAINING PROTEIN-RELATED"/>
    <property type="match status" value="1"/>
</dbReference>
<evidence type="ECO:0000313" key="5">
    <source>
        <dbReference type="EMBL" id="TFK32298.1"/>
    </source>
</evidence>
<dbReference type="InterPro" id="IPR036188">
    <property type="entry name" value="FAD/NAD-bd_sf"/>
</dbReference>
<dbReference type="InterPro" id="IPR051104">
    <property type="entry name" value="FAD_monoxygenase"/>
</dbReference>
<organism evidence="5 6">
    <name type="scientific">Crucibulum laeve</name>
    <dbReference type="NCBI Taxonomy" id="68775"/>
    <lineage>
        <taxon>Eukaryota</taxon>
        <taxon>Fungi</taxon>
        <taxon>Dikarya</taxon>
        <taxon>Basidiomycota</taxon>
        <taxon>Agaricomycotina</taxon>
        <taxon>Agaricomycetes</taxon>
        <taxon>Agaricomycetidae</taxon>
        <taxon>Agaricales</taxon>
        <taxon>Agaricineae</taxon>
        <taxon>Nidulariaceae</taxon>
        <taxon>Crucibulum</taxon>
    </lineage>
</organism>
<dbReference type="PRINTS" id="PR00420">
    <property type="entry name" value="RNGMNOXGNASE"/>
</dbReference>
<dbReference type="SUPFAM" id="SSF51905">
    <property type="entry name" value="FAD/NAD(P)-binding domain"/>
    <property type="match status" value="1"/>
</dbReference>
<keyword evidence="3" id="KW-0560">Oxidoreductase</keyword>
<evidence type="ECO:0000259" key="4">
    <source>
        <dbReference type="Pfam" id="PF01494"/>
    </source>
</evidence>
<dbReference type="Proteomes" id="UP000308652">
    <property type="component" value="Unassembled WGS sequence"/>
</dbReference>
<keyword evidence="1" id="KW-0285">Flavoprotein</keyword>
<dbReference type="GO" id="GO:0044550">
    <property type="term" value="P:secondary metabolite biosynthetic process"/>
    <property type="evidence" value="ECO:0007669"/>
    <property type="project" value="TreeGrafter"/>
</dbReference>
<feature type="domain" description="FAD-binding" evidence="4">
    <location>
        <begin position="314"/>
        <end position="385"/>
    </location>
</feature>
<dbReference type="Gene3D" id="3.50.50.60">
    <property type="entry name" value="FAD/NAD(P)-binding domain"/>
    <property type="match status" value="1"/>
</dbReference>
<keyword evidence="2" id="KW-0274">FAD</keyword>
<evidence type="ECO:0000313" key="6">
    <source>
        <dbReference type="Proteomes" id="UP000308652"/>
    </source>
</evidence>
<sequence>MTAGKKLKVVVCGGGIGGLTFALALSKYPNVSVDIYEAASRFSPIGAGIGIWMRVWNILSRLGLDELADKTFPKPSNDPVHAFTFRKSDEPEGIEYYNLMTKGPFMTFLRYDFQKAMLEHLPRETKIHYSRRFTSYTRLPSGEVHVSFQDGLQVTCDLLVGADGIKSSVRRVFLEDLAQQAIHRGDVEEAEVLRNSYDPVWNGTEAYRGLVRVENVRSLIDEGSLKIPEFPTQYMGKNANMIIYPVANGTLVNIAAFRAQLHLANTKFEGPWVTPADPEELLSVFEKWEPHARNWLRCLERPTRWAVHTVKPLKSFVTQGVVLIGDAAHAMAPHQGSGAGQAMEDAYFLGTLLGHPLTTAKALPYILKIYDQFRRPFATDVARRSLLNGRFYTFNEDEFDYDSCYQAEKQARLKKKGEAISENWAWAWSTSIDDDMGKAMAMLKNHLSDSESSPILPANKQV</sequence>
<keyword evidence="5" id="KW-0503">Monooxygenase</keyword>
<dbReference type="OrthoDB" id="417877at2759"/>
<dbReference type="PANTHER" id="PTHR46720">
    <property type="entry name" value="HYDROXYLASE, PUTATIVE (AFU_ORTHOLOGUE AFUA_3G01460)-RELATED"/>
    <property type="match status" value="1"/>
</dbReference>
<dbReference type="AlphaFoldDB" id="A0A5C3LHL0"/>